<sequence>MGDIKQLPNRHQRRRRRRRRRHCLMVKQEMNEMPRRGVLPFVRRRSSFVVVVVIRSECDANVGGKNKRDEEAKKKQKNKDWRKSNSCSRAEFEIPCLLGMDLVNETDALYFKFHTKKDVFFIYRMMLGFLSCTADLGCSPLSR</sequence>
<proteinExistence type="predicted"/>
<gene>
    <name evidence="1" type="primary">ABSGL_15275.1 scaffold 16333</name>
</gene>
<dbReference type="AlphaFoldDB" id="A0A168T6Y3"/>
<dbReference type="InParanoid" id="A0A168T6Y3"/>
<keyword evidence="2" id="KW-1185">Reference proteome</keyword>
<protein>
    <submittedName>
        <fullName evidence="1">Uncharacterized protein</fullName>
    </submittedName>
</protein>
<reference evidence="1" key="1">
    <citation type="submission" date="2016-04" db="EMBL/GenBank/DDBJ databases">
        <authorList>
            <person name="Evans L.H."/>
            <person name="Alamgir A."/>
            <person name="Owens N."/>
            <person name="Weber N.D."/>
            <person name="Virtaneva K."/>
            <person name="Barbian K."/>
            <person name="Babar A."/>
            <person name="Rosenke K."/>
        </authorList>
    </citation>
    <scope>NUCLEOTIDE SEQUENCE [LARGE SCALE GENOMIC DNA]</scope>
    <source>
        <strain evidence="1">CBS 101.48</strain>
    </source>
</reference>
<name>A0A168T6Y3_ABSGL</name>
<evidence type="ECO:0000313" key="1">
    <source>
        <dbReference type="EMBL" id="SAM09579.1"/>
    </source>
</evidence>
<accession>A0A168T6Y3</accession>
<evidence type="ECO:0000313" key="2">
    <source>
        <dbReference type="Proteomes" id="UP000078561"/>
    </source>
</evidence>
<dbReference type="EMBL" id="LT555144">
    <property type="protein sequence ID" value="SAM09579.1"/>
    <property type="molecule type" value="Genomic_DNA"/>
</dbReference>
<organism evidence="1">
    <name type="scientific">Absidia glauca</name>
    <name type="common">Pin mould</name>
    <dbReference type="NCBI Taxonomy" id="4829"/>
    <lineage>
        <taxon>Eukaryota</taxon>
        <taxon>Fungi</taxon>
        <taxon>Fungi incertae sedis</taxon>
        <taxon>Mucoromycota</taxon>
        <taxon>Mucoromycotina</taxon>
        <taxon>Mucoromycetes</taxon>
        <taxon>Mucorales</taxon>
        <taxon>Cunninghamellaceae</taxon>
        <taxon>Absidia</taxon>
    </lineage>
</organism>
<dbReference type="Proteomes" id="UP000078561">
    <property type="component" value="Unassembled WGS sequence"/>
</dbReference>